<gene>
    <name evidence="2" type="ORF">GGR27_000999</name>
</gene>
<evidence type="ECO:0000313" key="3">
    <source>
        <dbReference type="Proteomes" id="UP000770785"/>
    </source>
</evidence>
<name>A0ABX0X9M8_9BACT</name>
<dbReference type="RefSeq" id="WP_168036267.1">
    <property type="nucleotide sequence ID" value="NZ_JAATJH010000001.1"/>
</dbReference>
<keyword evidence="3" id="KW-1185">Reference proteome</keyword>
<dbReference type="Proteomes" id="UP000770785">
    <property type="component" value="Unassembled WGS sequence"/>
</dbReference>
<accession>A0ABX0X9M8</accession>
<reference evidence="2 3" key="1">
    <citation type="submission" date="2020-03" db="EMBL/GenBank/DDBJ databases">
        <title>Genomic Encyclopedia of Type Strains, Phase IV (KMG-IV): sequencing the most valuable type-strain genomes for metagenomic binning, comparative biology and taxonomic classification.</title>
        <authorList>
            <person name="Goeker M."/>
        </authorList>
    </citation>
    <scope>NUCLEOTIDE SEQUENCE [LARGE SCALE GENOMIC DNA]</scope>
    <source>
        <strain evidence="2 3">DSM 105096</strain>
    </source>
</reference>
<sequence length="747" mass="83419">MTSRVLYQYPTGLPYPVATNPDPNNVTSSRGPGSLGHALREAARALNRGERVAIRGADDSSYVTLAETINHFAAGYRQLSELPNATKHGPWVGRALFGQYTFSETVGFWLETAVDPTTNLLSSFLSVDGFEFTPAEYLDLRDRLLRSLRKFERLPTVSKALEDLNSGIFRHHDLTESRDFVTRTVLAYLERGSKLQVAYRAAVNHYAHRAYFNARAEQTVASQEITRMEAELTRIEPLSFRKRRAPLNELLQRLNTLRSVHHHAPISKLTKPVIPYFANLLVEARTDILSTPSALKIMLREAAISLSPATVGGGAEDRNRLAGLSRDLDDYVRDLDEAGAYQLPLGQAQAATTPRQLYLLENILDRLRNTKRHFPEFTNFYNRRQFWYTQPVRLRRLMAALIDLPPDTWRPAFSTWYFDRCLERYLPPVSIPIVKPGAVGRLSSYEVEPSDTHDLVIDLAPDPEVKLPPGTLALASFTDVRAAHFAVADLPDPTLFFTQSFHCATAPDWRLVTTDVAIERLGFASSDRAVPTDFGAFASTVAGELYIYLPDEFCAEDQEILLQYWPEIFAGRTRIRVYNRWTDARVTEALLRDGVTAEFLAAILIRAAEAAGNPIYDAVELAAVGRELSQRLGIPLPDAHPLMQQIASLLAARLPGFRFGVHEPWRDTFLPLLATSTEYGKKIVLLPDGYLPGGADAGAELIRQEALRTAGFLLVNVDAYAIWGDPDSALEQLGEQLSELARGSLEN</sequence>
<protein>
    <submittedName>
        <fullName evidence="2">Uncharacterized protein</fullName>
    </submittedName>
</protein>
<evidence type="ECO:0000313" key="2">
    <source>
        <dbReference type="EMBL" id="NJC25518.1"/>
    </source>
</evidence>
<proteinExistence type="predicted"/>
<evidence type="ECO:0000256" key="1">
    <source>
        <dbReference type="SAM" id="MobiDB-lite"/>
    </source>
</evidence>
<feature type="region of interest" description="Disordered" evidence="1">
    <location>
        <begin position="16"/>
        <end position="35"/>
    </location>
</feature>
<feature type="compositionally biased region" description="Polar residues" evidence="1">
    <location>
        <begin position="21"/>
        <end position="31"/>
    </location>
</feature>
<dbReference type="EMBL" id="JAATJH010000001">
    <property type="protein sequence ID" value="NJC25518.1"/>
    <property type="molecule type" value="Genomic_DNA"/>
</dbReference>
<comment type="caution">
    <text evidence="2">The sequence shown here is derived from an EMBL/GenBank/DDBJ whole genome shotgun (WGS) entry which is preliminary data.</text>
</comment>
<organism evidence="2 3">
    <name type="scientific">Neolewinella antarctica</name>
    <dbReference type="NCBI Taxonomy" id="442734"/>
    <lineage>
        <taxon>Bacteria</taxon>
        <taxon>Pseudomonadati</taxon>
        <taxon>Bacteroidota</taxon>
        <taxon>Saprospiria</taxon>
        <taxon>Saprospirales</taxon>
        <taxon>Lewinellaceae</taxon>
        <taxon>Neolewinella</taxon>
    </lineage>
</organism>